<dbReference type="InterPro" id="IPR001254">
    <property type="entry name" value="Trypsin_dom"/>
</dbReference>
<evidence type="ECO:0000256" key="1">
    <source>
        <dbReference type="ARBA" id="ARBA00004613"/>
    </source>
</evidence>
<dbReference type="InterPro" id="IPR001314">
    <property type="entry name" value="Peptidase_S1A"/>
</dbReference>
<evidence type="ECO:0000256" key="5">
    <source>
        <dbReference type="ARBA" id="ARBA00022801"/>
    </source>
</evidence>
<keyword evidence="7" id="KW-1015">Disulfide bond</keyword>
<evidence type="ECO:0000313" key="12">
    <source>
        <dbReference type="Proteomes" id="UP000677228"/>
    </source>
</evidence>
<organism evidence="10 12">
    <name type="scientific">Didymodactylos carnosus</name>
    <dbReference type="NCBI Taxonomy" id="1234261"/>
    <lineage>
        <taxon>Eukaryota</taxon>
        <taxon>Metazoa</taxon>
        <taxon>Spiralia</taxon>
        <taxon>Gnathifera</taxon>
        <taxon>Rotifera</taxon>
        <taxon>Eurotatoria</taxon>
        <taxon>Bdelloidea</taxon>
        <taxon>Philodinida</taxon>
        <taxon>Philodinidae</taxon>
        <taxon>Didymodactylos</taxon>
    </lineage>
</organism>
<dbReference type="GO" id="GO:0004252">
    <property type="term" value="F:serine-type endopeptidase activity"/>
    <property type="evidence" value="ECO:0007669"/>
    <property type="project" value="InterPro"/>
</dbReference>
<dbReference type="AlphaFoldDB" id="A0A8S2EIW1"/>
<evidence type="ECO:0000313" key="11">
    <source>
        <dbReference type="EMBL" id="CAF3971386.1"/>
    </source>
</evidence>
<dbReference type="SMART" id="SM00020">
    <property type="entry name" value="Tryp_SPc"/>
    <property type="match status" value="2"/>
</dbReference>
<feature type="domain" description="Peptidase S1" evidence="9">
    <location>
        <begin position="287"/>
        <end position="517"/>
    </location>
</feature>
<dbReference type="PANTHER" id="PTHR24252">
    <property type="entry name" value="ACROSIN-RELATED"/>
    <property type="match status" value="1"/>
</dbReference>
<dbReference type="Proteomes" id="UP000682733">
    <property type="component" value="Unassembled WGS sequence"/>
</dbReference>
<evidence type="ECO:0000313" key="10">
    <source>
        <dbReference type="EMBL" id="CAF1159806.1"/>
    </source>
</evidence>
<dbReference type="InterPro" id="IPR025155">
    <property type="entry name" value="WxxW_domain"/>
</dbReference>
<reference evidence="10" key="1">
    <citation type="submission" date="2021-02" db="EMBL/GenBank/DDBJ databases">
        <authorList>
            <person name="Nowell W R."/>
        </authorList>
    </citation>
    <scope>NUCLEOTIDE SEQUENCE</scope>
</reference>
<evidence type="ECO:0000256" key="6">
    <source>
        <dbReference type="ARBA" id="ARBA00022825"/>
    </source>
</evidence>
<evidence type="ECO:0000256" key="8">
    <source>
        <dbReference type="ARBA" id="ARBA00023180"/>
    </source>
</evidence>
<dbReference type="GO" id="GO:0006508">
    <property type="term" value="P:proteolysis"/>
    <property type="evidence" value="ECO:0007669"/>
    <property type="project" value="UniProtKB-KW"/>
</dbReference>
<dbReference type="Pfam" id="PF00089">
    <property type="entry name" value="Trypsin"/>
    <property type="match status" value="2"/>
</dbReference>
<dbReference type="SUPFAM" id="SSF50494">
    <property type="entry name" value="Trypsin-like serine proteases"/>
    <property type="match status" value="2"/>
</dbReference>
<dbReference type="Gene3D" id="2.40.10.10">
    <property type="entry name" value="Trypsin-like serine proteases"/>
    <property type="match status" value="2"/>
</dbReference>
<dbReference type="PROSITE" id="PS00134">
    <property type="entry name" value="TRYPSIN_HIS"/>
    <property type="match status" value="1"/>
</dbReference>
<keyword evidence="2" id="KW-0964">Secreted</keyword>
<gene>
    <name evidence="10" type="ORF">OVA965_LOCUS22032</name>
    <name evidence="11" type="ORF">TMI583_LOCUS22742</name>
</gene>
<comment type="caution">
    <text evidence="10">The sequence shown here is derived from an EMBL/GenBank/DDBJ whole genome shotgun (WGS) entry which is preliminary data.</text>
</comment>
<sequence>MVGGHNLSVGIIGKGYDVDRFYIHPEYDDYYRFNDIVIIRLKLPIIFDLTAQPACLPIKVEQPETGKNVIIAGWGSTVSGGDPNHELLQTELEVLPNCTRLHQFYTINEKLQFCATGLNYTKDSCQGDSGGPLMELMNETQSWSLSGIISYGRSCALYELPGVYMKPIFAYVFFCLSLTTFACDNWSQWFNINNPDRNKGNEIERFLYVKAVYSSLNFQDFTEYEIRTAIDNIRPNETDDNYVMLNDGIICHATKKKCNDYKIRFCVKQELSVSCGLPHFEPNETRIVGGYPAIPNSLPWQVSIKFEGRHICCGTILDSHNILTAAHCFALSFFTYKYTISTETHYLSTVTDKMTYTIDDIYFHDDYNNVMFRNDIAIIHIRRKIEFNERAIPACLPNSIEQPYLNRPVLVSGWGDTKNNTFQSDELLQASLSIMGECVKVYASMFDIQNQVCAGAEDYSRDSCQGDSGGGLMQKDADNRWVVTGIVSYGNGCAVKGWPGVYMRVSAYLSWIKNAITQLNEV</sequence>
<dbReference type="EMBL" id="CAJOBA010033785">
    <property type="protein sequence ID" value="CAF3971386.1"/>
    <property type="molecule type" value="Genomic_DNA"/>
</dbReference>
<keyword evidence="3" id="KW-0645">Protease</keyword>
<dbReference type="CDD" id="cd00190">
    <property type="entry name" value="Tryp_SPc"/>
    <property type="match status" value="2"/>
</dbReference>
<dbReference type="GO" id="GO:0005576">
    <property type="term" value="C:extracellular region"/>
    <property type="evidence" value="ECO:0007669"/>
    <property type="project" value="UniProtKB-SubCell"/>
</dbReference>
<dbReference type="FunFam" id="2.40.10.10:FF:000120">
    <property type="entry name" value="Putative serine protease"/>
    <property type="match status" value="1"/>
</dbReference>
<dbReference type="Pfam" id="PF13330">
    <property type="entry name" value="Mucin2_WxxW"/>
    <property type="match status" value="1"/>
</dbReference>
<evidence type="ECO:0000256" key="4">
    <source>
        <dbReference type="ARBA" id="ARBA00022729"/>
    </source>
</evidence>
<dbReference type="InterPro" id="IPR018114">
    <property type="entry name" value="TRYPSIN_HIS"/>
</dbReference>
<accession>A0A8S2EIW1</accession>
<feature type="domain" description="Peptidase S1" evidence="9">
    <location>
        <begin position="1"/>
        <end position="195"/>
    </location>
</feature>
<proteinExistence type="predicted"/>
<dbReference type="PROSITE" id="PS50240">
    <property type="entry name" value="TRYPSIN_DOM"/>
    <property type="match status" value="2"/>
</dbReference>
<keyword evidence="8" id="KW-0325">Glycoprotein</keyword>
<dbReference type="PRINTS" id="PR00722">
    <property type="entry name" value="CHYMOTRYPSIN"/>
</dbReference>
<dbReference type="InterPro" id="IPR009003">
    <property type="entry name" value="Peptidase_S1_PA"/>
</dbReference>
<evidence type="ECO:0000256" key="2">
    <source>
        <dbReference type="ARBA" id="ARBA00022525"/>
    </source>
</evidence>
<evidence type="ECO:0000256" key="3">
    <source>
        <dbReference type="ARBA" id="ARBA00022670"/>
    </source>
</evidence>
<dbReference type="PANTHER" id="PTHR24252:SF7">
    <property type="entry name" value="HYALIN"/>
    <property type="match status" value="1"/>
</dbReference>
<dbReference type="InterPro" id="IPR043504">
    <property type="entry name" value="Peptidase_S1_PA_chymotrypsin"/>
</dbReference>
<protein>
    <recommendedName>
        <fullName evidence="9">Peptidase S1 domain-containing protein</fullName>
    </recommendedName>
</protein>
<name>A0A8S2EIW1_9BILA</name>
<keyword evidence="4" id="KW-0732">Signal</keyword>
<evidence type="ECO:0000256" key="7">
    <source>
        <dbReference type="ARBA" id="ARBA00023157"/>
    </source>
</evidence>
<dbReference type="Proteomes" id="UP000677228">
    <property type="component" value="Unassembled WGS sequence"/>
</dbReference>
<keyword evidence="5" id="KW-0378">Hydrolase</keyword>
<keyword evidence="6" id="KW-0720">Serine protease</keyword>
<evidence type="ECO:0000259" key="9">
    <source>
        <dbReference type="PROSITE" id="PS50240"/>
    </source>
</evidence>
<comment type="subcellular location">
    <subcellularLocation>
        <location evidence="1">Secreted</location>
    </subcellularLocation>
</comment>
<dbReference type="EMBL" id="CAJNOK010012265">
    <property type="protein sequence ID" value="CAF1159806.1"/>
    <property type="molecule type" value="Genomic_DNA"/>
</dbReference>